<comment type="caution">
    <text evidence="1">The sequence shown here is derived from an EMBL/GenBank/DDBJ whole genome shotgun (WGS) entry which is preliminary data.</text>
</comment>
<protein>
    <submittedName>
        <fullName evidence="1">Uncharacterized protein</fullName>
    </submittedName>
</protein>
<reference evidence="1" key="1">
    <citation type="journal article" date="2015" name="Nature">
        <title>Complex archaea that bridge the gap between prokaryotes and eukaryotes.</title>
        <authorList>
            <person name="Spang A."/>
            <person name="Saw J.H."/>
            <person name="Jorgensen S.L."/>
            <person name="Zaremba-Niedzwiedzka K."/>
            <person name="Martijn J."/>
            <person name="Lind A.E."/>
            <person name="van Eijk R."/>
            <person name="Schleper C."/>
            <person name="Guy L."/>
            <person name="Ettema T.J."/>
        </authorList>
    </citation>
    <scope>NUCLEOTIDE SEQUENCE</scope>
</reference>
<name>A0A0F9DTI0_9ZZZZ</name>
<organism evidence="1">
    <name type="scientific">marine sediment metagenome</name>
    <dbReference type="NCBI Taxonomy" id="412755"/>
    <lineage>
        <taxon>unclassified sequences</taxon>
        <taxon>metagenomes</taxon>
        <taxon>ecological metagenomes</taxon>
    </lineage>
</organism>
<dbReference type="AlphaFoldDB" id="A0A0F9DTI0"/>
<accession>A0A0F9DTI0</accession>
<proteinExistence type="predicted"/>
<evidence type="ECO:0000313" key="1">
    <source>
        <dbReference type="EMBL" id="KKL65148.1"/>
    </source>
</evidence>
<feature type="non-terminal residue" evidence="1">
    <location>
        <position position="61"/>
    </location>
</feature>
<sequence length="61" mass="6272">MGAYPSVRGGGPGFDLNPAFPNTYGDSSPGIVLPHVSRKVGRMSAAAQPKVSRSNGVILMT</sequence>
<gene>
    <name evidence="1" type="ORF">LCGC14_2157910</name>
</gene>
<dbReference type="EMBL" id="LAZR01027627">
    <property type="protein sequence ID" value="KKL65148.1"/>
    <property type="molecule type" value="Genomic_DNA"/>
</dbReference>